<dbReference type="InterPro" id="IPR022742">
    <property type="entry name" value="Hydrolase_4"/>
</dbReference>
<dbReference type="InParanoid" id="A0A423PVC4"/>
<evidence type="ECO:0000256" key="1">
    <source>
        <dbReference type="SAM" id="SignalP"/>
    </source>
</evidence>
<feature type="signal peptide" evidence="1">
    <location>
        <begin position="1"/>
        <end position="26"/>
    </location>
</feature>
<feature type="chain" id="PRO_5019060103" evidence="1">
    <location>
        <begin position="27"/>
        <end position="360"/>
    </location>
</feature>
<dbReference type="InterPro" id="IPR029058">
    <property type="entry name" value="AB_hydrolase_fold"/>
</dbReference>
<comment type="caution">
    <text evidence="3">The sequence shown here is derived from an EMBL/GenBank/DDBJ whole genome shotgun (WGS) entry which is preliminary data.</text>
</comment>
<dbReference type="PANTHER" id="PTHR43194">
    <property type="entry name" value="HYDROLASE ALPHA/BETA FOLD FAMILY"/>
    <property type="match status" value="1"/>
</dbReference>
<dbReference type="Proteomes" id="UP000285310">
    <property type="component" value="Unassembled WGS sequence"/>
</dbReference>
<reference evidence="3 4" key="1">
    <citation type="submission" date="2013-10" db="EMBL/GenBank/DDBJ databases">
        <title>Salinisphaera japonica YTM-1 Genome Sequencing.</title>
        <authorList>
            <person name="Lai Q."/>
            <person name="Li C."/>
            <person name="Shao Z."/>
        </authorList>
    </citation>
    <scope>NUCLEOTIDE SEQUENCE [LARGE SCALE GENOMIC DNA]</scope>
    <source>
        <strain evidence="3 4">YTM-1</strain>
    </source>
</reference>
<protein>
    <submittedName>
        <fullName evidence="3">Hydrolase</fullName>
    </submittedName>
</protein>
<dbReference type="SUPFAM" id="SSF53474">
    <property type="entry name" value="alpha/beta-Hydrolases"/>
    <property type="match status" value="1"/>
</dbReference>
<dbReference type="OrthoDB" id="9780134at2"/>
<dbReference type="AlphaFoldDB" id="A0A423PVC4"/>
<feature type="domain" description="Serine aminopeptidase S33" evidence="2">
    <location>
        <begin position="56"/>
        <end position="327"/>
    </location>
</feature>
<keyword evidence="1" id="KW-0732">Signal</keyword>
<keyword evidence="3" id="KW-0378">Hydrolase</keyword>
<name>A0A423PVC4_9GAMM</name>
<organism evidence="3 4">
    <name type="scientific">Salinisphaera japonica YTM-1</name>
    <dbReference type="NCBI Taxonomy" id="1209778"/>
    <lineage>
        <taxon>Bacteria</taxon>
        <taxon>Pseudomonadati</taxon>
        <taxon>Pseudomonadota</taxon>
        <taxon>Gammaproteobacteria</taxon>
        <taxon>Salinisphaerales</taxon>
        <taxon>Salinisphaeraceae</taxon>
        <taxon>Salinisphaera</taxon>
    </lineage>
</organism>
<evidence type="ECO:0000313" key="3">
    <source>
        <dbReference type="EMBL" id="ROO29560.1"/>
    </source>
</evidence>
<gene>
    <name evidence="3" type="ORF">SAJA_06015</name>
</gene>
<proteinExistence type="predicted"/>
<evidence type="ECO:0000313" key="4">
    <source>
        <dbReference type="Proteomes" id="UP000285310"/>
    </source>
</evidence>
<dbReference type="Gene3D" id="3.40.50.1820">
    <property type="entry name" value="alpha/beta hydrolase"/>
    <property type="match status" value="1"/>
</dbReference>
<dbReference type="InterPro" id="IPR050228">
    <property type="entry name" value="Carboxylesterase_BioH"/>
</dbReference>
<dbReference type="GO" id="GO:0016787">
    <property type="term" value="F:hydrolase activity"/>
    <property type="evidence" value="ECO:0007669"/>
    <property type="project" value="UniProtKB-KW"/>
</dbReference>
<keyword evidence="4" id="KW-1185">Reference proteome</keyword>
<accession>A0A423PVC4</accession>
<dbReference type="Pfam" id="PF12146">
    <property type="entry name" value="Hydrolase_4"/>
    <property type="match status" value="1"/>
</dbReference>
<dbReference type="PANTHER" id="PTHR43194:SF2">
    <property type="entry name" value="PEROXISOMAL MEMBRANE PROTEIN LPX1"/>
    <property type="match status" value="1"/>
</dbReference>
<evidence type="ECO:0000259" key="2">
    <source>
        <dbReference type="Pfam" id="PF12146"/>
    </source>
</evidence>
<sequence>MTFSRFGLTCSLITIGWVAGLTAAPAADHTAMRVQSTHDIELFVRHAAPTRDTDQHRAVLFVHGASYPSTTFATPVAGGPSWMDRMAARGYDVYAMDVRGYGRSTRPVAMQAPAADNPPFARARDVVSDIDDVIERIRRDSDVDTVDLVGWSWGTVTTGLYATRHGDKLNRLVLYAPVYSTTNTAWTDKLAAPDDTDTLGDIGAYRTITREAADQRWAEQITADEPGAWRDPAVFKAWFDDMLAAEPGKNAKTVKAPNGVLVDIWHIFHEDPIYDAGAIDVPTLVIRGDADPTSSNADALGLFHALGTDTKRYVIIGNATHFAALEKNAPQLFAETALFLGSVEVLYESAPSAVLRQDEA</sequence>
<dbReference type="RefSeq" id="WP_123657734.1">
    <property type="nucleotide sequence ID" value="NZ_AYKG01000014.1"/>
</dbReference>
<dbReference type="EMBL" id="AYKG01000014">
    <property type="protein sequence ID" value="ROO29560.1"/>
    <property type="molecule type" value="Genomic_DNA"/>
</dbReference>